<dbReference type="RefSeq" id="WP_058699587.1">
    <property type="nucleotide sequence ID" value="NZ_CP013690.1"/>
</dbReference>
<evidence type="ECO:0000313" key="2">
    <source>
        <dbReference type="EMBL" id="ALU27323.1"/>
    </source>
</evidence>
<dbReference type="AlphaFoldDB" id="A0AAI8C704"/>
<feature type="domain" description="Regulator of ribonuclease activity B" evidence="1">
    <location>
        <begin position="18"/>
        <end position="110"/>
    </location>
</feature>
<dbReference type="InterPro" id="IPR009671">
    <property type="entry name" value="RraB_dom"/>
</dbReference>
<evidence type="ECO:0000313" key="3">
    <source>
        <dbReference type="Proteomes" id="UP000069030"/>
    </source>
</evidence>
<dbReference type="KEGG" id="mod:AS202_14645"/>
<dbReference type="SUPFAM" id="SSF89946">
    <property type="entry name" value="Hypothetical protein VC0424"/>
    <property type="match status" value="1"/>
</dbReference>
<protein>
    <recommendedName>
        <fullName evidence="1">Regulator of ribonuclease activity B domain-containing protein</fullName>
    </recommendedName>
</protein>
<gene>
    <name evidence="2" type="ORF">AS202_14645</name>
</gene>
<dbReference type="InterPro" id="IPR036701">
    <property type="entry name" value="RraB-like_sf"/>
</dbReference>
<dbReference type="Proteomes" id="UP000069030">
    <property type="component" value="Chromosome"/>
</dbReference>
<reference evidence="2 3" key="1">
    <citation type="journal article" date="2016" name="J. Zhejiang Univ. Sci. B">
        <title>Antibiotic resistance mechanisms of Myroides sp.</title>
        <authorList>
            <person name="Hu S."/>
            <person name="Yuan S."/>
            <person name="Qu H."/>
            <person name="Jiang T."/>
            <person name="Zhou Y."/>
            <person name="Wang M."/>
            <person name="Ming D."/>
        </authorList>
    </citation>
    <scope>NUCLEOTIDE SEQUENCE [LARGE SCALE GENOMIC DNA]</scope>
    <source>
        <strain evidence="2 3">PR63039</strain>
    </source>
</reference>
<dbReference type="Pfam" id="PF06877">
    <property type="entry name" value="RraB"/>
    <property type="match status" value="1"/>
</dbReference>
<dbReference type="EMBL" id="CP013690">
    <property type="protein sequence ID" value="ALU27323.1"/>
    <property type="molecule type" value="Genomic_DNA"/>
</dbReference>
<accession>A0AAI8C704</accession>
<evidence type="ECO:0000259" key="1">
    <source>
        <dbReference type="Pfam" id="PF06877"/>
    </source>
</evidence>
<name>A0AAI8C704_9FLAO</name>
<proteinExistence type="predicted"/>
<sequence length="114" mass="13703">MISREVVFRFFKELSLNNDFNTDKELLWSYFFLDKNKNMLQEFAERLQLLGFEFDSIFEAEKENSLDDLEYYLQVTKIEYHTVDSLNSLNMFFYNLVKENNISSYDGFDVGNLL</sequence>
<dbReference type="Gene3D" id="3.30.70.970">
    <property type="entry name" value="RraB-like"/>
    <property type="match status" value="1"/>
</dbReference>
<organism evidence="2 3">
    <name type="scientific">Myroides odoratimimus</name>
    <dbReference type="NCBI Taxonomy" id="76832"/>
    <lineage>
        <taxon>Bacteria</taxon>
        <taxon>Pseudomonadati</taxon>
        <taxon>Bacteroidota</taxon>
        <taxon>Flavobacteriia</taxon>
        <taxon>Flavobacteriales</taxon>
        <taxon>Flavobacteriaceae</taxon>
        <taxon>Myroides</taxon>
    </lineage>
</organism>